<dbReference type="InterPro" id="IPR016035">
    <property type="entry name" value="Acyl_Trfase/lysoPLipase"/>
</dbReference>
<dbReference type="InterPro" id="IPR050858">
    <property type="entry name" value="Mal-CoA-ACP_Trans/PKS_FabD"/>
</dbReference>
<dbReference type="NCBIfam" id="TIGR00128">
    <property type="entry name" value="fabD"/>
    <property type="match status" value="1"/>
</dbReference>
<proteinExistence type="inferred from homology"/>
<dbReference type="Pfam" id="PF00698">
    <property type="entry name" value="Acyl_transf_1"/>
    <property type="match status" value="1"/>
</dbReference>
<feature type="domain" description="Malonyl-CoA:ACP transacylase (MAT)" evidence="7">
    <location>
        <begin position="14"/>
        <end position="312"/>
    </location>
</feature>
<evidence type="ECO:0000256" key="3">
    <source>
        <dbReference type="ARBA" id="ARBA00022679"/>
    </source>
</evidence>
<dbReference type="GO" id="GO:0006633">
    <property type="term" value="P:fatty acid biosynthetic process"/>
    <property type="evidence" value="ECO:0007669"/>
    <property type="project" value="TreeGrafter"/>
</dbReference>
<keyword evidence="4 6" id="KW-0012">Acyltransferase</keyword>
<dbReference type="SMART" id="SM00827">
    <property type="entry name" value="PKS_AT"/>
    <property type="match status" value="1"/>
</dbReference>
<evidence type="ECO:0000256" key="1">
    <source>
        <dbReference type="ARBA" id="ARBA00013258"/>
    </source>
</evidence>
<comment type="caution">
    <text evidence="8">The sequence shown here is derived from an EMBL/GenBank/DDBJ whole genome shotgun (WGS) entry which is preliminary data.</text>
</comment>
<evidence type="ECO:0000259" key="7">
    <source>
        <dbReference type="SMART" id="SM00827"/>
    </source>
</evidence>
<dbReference type="PANTHER" id="PTHR42681:SF1">
    <property type="entry name" value="MALONYL-COA-ACYL CARRIER PROTEIN TRANSACYLASE, MITOCHONDRIAL"/>
    <property type="match status" value="1"/>
</dbReference>
<dbReference type="PANTHER" id="PTHR42681">
    <property type="entry name" value="MALONYL-COA-ACYL CARRIER PROTEIN TRANSACYLASE, MITOCHONDRIAL"/>
    <property type="match status" value="1"/>
</dbReference>
<reference evidence="8" key="1">
    <citation type="journal article" date="2020" name="mSystems">
        <title>Genome- and Community-Level Interaction Insights into Carbon Utilization and Element Cycling Functions of Hydrothermarchaeota in Hydrothermal Sediment.</title>
        <authorList>
            <person name="Zhou Z."/>
            <person name="Liu Y."/>
            <person name="Xu W."/>
            <person name="Pan J."/>
            <person name="Luo Z.H."/>
            <person name="Li M."/>
        </authorList>
    </citation>
    <scope>NUCLEOTIDE SEQUENCE [LARGE SCALE GENOMIC DNA]</scope>
    <source>
        <strain evidence="8">SpSt-222</strain>
    </source>
</reference>
<dbReference type="GO" id="GO:0004314">
    <property type="term" value="F:[acyl-carrier-protein] S-malonyltransferase activity"/>
    <property type="evidence" value="ECO:0007669"/>
    <property type="project" value="UniProtKB-EC"/>
</dbReference>
<gene>
    <name evidence="8" type="primary">fabD</name>
    <name evidence="8" type="ORF">ENP47_11035</name>
</gene>
<dbReference type="InterPro" id="IPR001227">
    <property type="entry name" value="Ac_transferase_dom_sf"/>
</dbReference>
<dbReference type="EC" id="2.3.1.39" evidence="1 6"/>
<evidence type="ECO:0000256" key="2">
    <source>
        <dbReference type="ARBA" id="ARBA00018953"/>
    </source>
</evidence>
<dbReference type="InterPro" id="IPR024925">
    <property type="entry name" value="Malonyl_CoA-ACP_transAc"/>
</dbReference>
<evidence type="ECO:0000313" key="8">
    <source>
        <dbReference type="EMBL" id="HEF66112.1"/>
    </source>
</evidence>
<evidence type="ECO:0000256" key="4">
    <source>
        <dbReference type="ARBA" id="ARBA00023315"/>
    </source>
</evidence>
<dbReference type="PIRSF" id="PIRSF000446">
    <property type="entry name" value="Mct"/>
    <property type="match status" value="1"/>
</dbReference>
<evidence type="ECO:0000256" key="5">
    <source>
        <dbReference type="ARBA" id="ARBA00048462"/>
    </source>
</evidence>
<sequence length="316" mass="34344">MELGGLLQRRLALLFPGQGSQHVGMGQRVHQVSEAARRIFAQAEEVLGMPLRRLCFEGPAEELAGTANAQPAILTVSLAYLEALRERLRELGASLQPTIVAGHSLGEFTALVAANALRFEDALRLVRERGRLMREASLERPGGMAAVIGLAREALEDVCRQASEMGLVVVANDNSPGQLVISGEERALQRAMELAQERGAKRVVRLGVTVASHSPLMERVAQALAELLARIPLREPDIPIVANVTGKILSTVEEIRRELACQVAQPVQWTSSVREMANRGVTTFLEVGPGQVLTGLVRKIQRDAEAYSMRDLGFEP</sequence>
<dbReference type="SUPFAM" id="SSF55048">
    <property type="entry name" value="Probable ACP-binding domain of malonyl-CoA ACP transacylase"/>
    <property type="match status" value="1"/>
</dbReference>
<dbReference type="InterPro" id="IPR004410">
    <property type="entry name" value="Malonyl_CoA-ACP_transAc_FabD"/>
</dbReference>
<name>A0A7C1XSA6_THERO</name>
<dbReference type="GO" id="GO:0005829">
    <property type="term" value="C:cytosol"/>
    <property type="evidence" value="ECO:0007669"/>
    <property type="project" value="TreeGrafter"/>
</dbReference>
<dbReference type="FunFam" id="3.30.70.250:FF:000001">
    <property type="entry name" value="Malonyl CoA-acyl carrier protein transacylase"/>
    <property type="match status" value="1"/>
</dbReference>
<accession>A0A7C1XSA6</accession>
<keyword evidence="3 6" id="KW-0808">Transferase</keyword>
<dbReference type="SUPFAM" id="SSF52151">
    <property type="entry name" value="FabD/lysophospholipase-like"/>
    <property type="match status" value="1"/>
</dbReference>
<evidence type="ECO:0000256" key="6">
    <source>
        <dbReference type="PIRNR" id="PIRNR000446"/>
    </source>
</evidence>
<dbReference type="AlphaFoldDB" id="A0A7C1XSA6"/>
<dbReference type="Gene3D" id="3.30.70.250">
    <property type="entry name" value="Malonyl-CoA ACP transacylase, ACP-binding"/>
    <property type="match status" value="1"/>
</dbReference>
<comment type="similarity">
    <text evidence="6">Belongs to the fabD family.</text>
</comment>
<comment type="catalytic activity">
    <reaction evidence="5 6">
        <text>holo-[ACP] + malonyl-CoA = malonyl-[ACP] + CoA</text>
        <dbReference type="Rhea" id="RHEA:41792"/>
        <dbReference type="Rhea" id="RHEA-COMP:9623"/>
        <dbReference type="Rhea" id="RHEA-COMP:9685"/>
        <dbReference type="ChEBI" id="CHEBI:57287"/>
        <dbReference type="ChEBI" id="CHEBI:57384"/>
        <dbReference type="ChEBI" id="CHEBI:64479"/>
        <dbReference type="ChEBI" id="CHEBI:78449"/>
        <dbReference type="EC" id="2.3.1.39"/>
    </reaction>
</comment>
<protein>
    <recommendedName>
        <fullName evidence="2 6">Malonyl CoA-acyl carrier protein transacylase</fullName>
        <ecNumber evidence="1 6">2.3.1.39</ecNumber>
    </recommendedName>
</protein>
<dbReference type="Gene3D" id="3.40.366.10">
    <property type="entry name" value="Malonyl-Coenzyme A Acyl Carrier Protein, domain 2"/>
    <property type="match status" value="1"/>
</dbReference>
<dbReference type="EMBL" id="DSJL01000011">
    <property type="protein sequence ID" value="HEF66112.1"/>
    <property type="molecule type" value="Genomic_DNA"/>
</dbReference>
<organism evidence="8">
    <name type="scientific">Thermomicrobium roseum</name>
    <dbReference type="NCBI Taxonomy" id="500"/>
    <lineage>
        <taxon>Bacteria</taxon>
        <taxon>Pseudomonadati</taxon>
        <taxon>Thermomicrobiota</taxon>
        <taxon>Thermomicrobia</taxon>
        <taxon>Thermomicrobiales</taxon>
        <taxon>Thermomicrobiaceae</taxon>
        <taxon>Thermomicrobium</taxon>
    </lineage>
</organism>
<dbReference type="InterPro" id="IPR014043">
    <property type="entry name" value="Acyl_transferase_dom"/>
</dbReference>
<dbReference type="InterPro" id="IPR016036">
    <property type="entry name" value="Malonyl_transacylase_ACP-bd"/>
</dbReference>